<reference evidence="1 2" key="1">
    <citation type="submission" date="2016-11" db="EMBL/GenBank/DDBJ databases">
        <title>Description of two novel members of the family Erysipelotrichaceae: Ileibacterium lipovorans gen. nov., sp. nov. and Dubosiella newyorkensis, gen. nov., sp. nov.</title>
        <authorList>
            <person name="Cox L.M."/>
            <person name="Sohn J."/>
            <person name="Tyrrell K.L."/>
            <person name="Citron D.M."/>
            <person name="Lawson P.A."/>
            <person name="Patel N.B."/>
            <person name="Iizumi T."/>
            <person name="Perez-Perez G.I."/>
            <person name="Goldstein E.J."/>
            <person name="Blaser M.J."/>
        </authorList>
    </citation>
    <scope>NUCLEOTIDE SEQUENCE [LARGE SCALE GENOMIC DNA]</scope>
    <source>
        <strain evidence="1 2">NYU-BL-K8</strain>
    </source>
</reference>
<proteinExistence type="predicted"/>
<name>A0A1Q9YIB5_9FIRM</name>
<accession>A0A1Q9YIB5</accession>
<comment type="caution">
    <text evidence="1">The sequence shown here is derived from an EMBL/GenBank/DDBJ whole genome shotgun (WGS) entry which is preliminary data.</text>
</comment>
<protein>
    <submittedName>
        <fullName evidence="1">Uncharacterized protein</fullName>
    </submittedName>
</protein>
<dbReference type="Proteomes" id="UP000186758">
    <property type="component" value="Unassembled WGS sequence"/>
</dbReference>
<gene>
    <name evidence="1" type="ORF">BO223_10215</name>
</gene>
<evidence type="ECO:0000313" key="1">
    <source>
        <dbReference type="EMBL" id="OLU43996.1"/>
    </source>
</evidence>
<evidence type="ECO:0000313" key="2">
    <source>
        <dbReference type="Proteomes" id="UP000186758"/>
    </source>
</evidence>
<feature type="non-terminal residue" evidence="1">
    <location>
        <position position="1"/>
    </location>
</feature>
<organism evidence="1 2">
    <name type="scientific">Faecalibaculum rodentium</name>
    <dbReference type="NCBI Taxonomy" id="1702221"/>
    <lineage>
        <taxon>Bacteria</taxon>
        <taxon>Bacillati</taxon>
        <taxon>Bacillota</taxon>
        <taxon>Erysipelotrichia</taxon>
        <taxon>Erysipelotrichales</taxon>
        <taxon>Erysipelotrichaceae</taxon>
        <taxon>Faecalibaculum</taxon>
    </lineage>
</organism>
<dbReference type="AlphaFoldDB" id="A0A1Q9YIB5"/>
<dbReference type="EMBL" id="MPJZ01000089">
    <property type="protein sequence ID" value="OLU43996.1"/>
    <property type="molecule type" value="Genomic_DNA"/>
</dbReference>
<sequence>LIDERILVGISFDLCSIDELHMWVDAHQIDGDMMAEFKENIINSPFLKEVQNPLESLVTGSLVVGQVEKATVRAAEGFQLPEGNILSGDHKREKDDPEQHDTVVRAGVVRSYRSEVFSKIDPFYRIQERVNGVVRRDSNGYIQRKGFLYAE</sequence>